<dbReference type="InterPro" id="IPR007560">
    <property type="entry name" value="Restrct_endonuc_IV_Mrr"/>
</dbReference>
<reference evidence="5 6" key="1">
    <citation type="journal article" date="2016" name="Nat. Commun.">
        <title>Thousands of microbial genomes shed light on interconnected biogeochemical processes in an aquifer system.</title>
        <authorList>
            <person name="Anantharaman K."/>
            <person name="Brown C.T."/>
            <person name="Hug L.A."/>
            <person name="Sharon I."/>
            <person name="Castelle C.J."/>
            <person name="Probst A.J."/>
            <person name="Thomas B.C."/>
            <person name="Singh A."/>
            <person name="Wilkins M.J."/>
            <person name="Karaoz U."/>
            <person name="Brodie E.L."/>
            <person name="Williams K.H."/>
            <person name="Hubbard S.S."/>
            <person name="Banfield J.F."/>
        </authorList>
    </citation>
    <scope>NUCLEOTIDE SEQUENCE [LARGE SCALE GENOMIC DNA]</scope>
</reference>
<dbReference type="Gene3D" id="3.40.1350.10">
    <property type="match status" value="1"/>
</dbReference>
<dbReference type="Pfam" id="PF04471">
    <property type="entry name" value="Mrr_cat"/>
    <property type="match status" value="1"/>
</dbReference>
<evidence type="ECO:0000256" key="1">
    <source>
        <dbReference type="ARBA" id="ARBA00022741"/>
    </source>
</evidence>
<name>A0A1G2U4D5_9BACT</name>
<dbReference type="PROSITE" id="PS51161">
    <property type="entry name" value="ATP_CONE"/>
    <property type="match status" value="1"/>
</dbReference>
<dbReference type="GO" id="GO:0005524">
    <property type="term" value="F:ATP binding"/>
    <property type="evidence" value="ECO:0007669"/>
    <property type="project" value="UniProtKB-UniRule"/>
</dbReference>
<evidence type="ECO:0000259" key="4">
    <source>
        <dbReference type="PROSITE" id="PS51161"/>
    </source>
</evidence>
<dbReference type="GO" id="GO:0003677">
    <property type="term" value="F:DNA binding"/>
    <property type="evidence" value="ECO:0007669"/>
    <property type="project" value="InterPro"/>
</dbReference>
<keyword evidence="1 3" id="KW-0547">Nucleotide-binding</keyword>
<dbReference type="Pfam" id="PF03477">
    <property type="entry name" value="ATP-cone"/>
    <property type="match status" value="1"/>
</dbReference>
<evidence type="ECO:0000313" key="5">
    <source>
        <dbReference type="EMBL" id="OHB04366.1"/>
    </source>
</evidence>
<accession>A0A1G2U4D5</accession>
<evidence type="ECO:0000313" key="6">
    <source>
        <dbReference type="Proteomes" id="UP000179283"/>
    </source>
</evidence>
<keyword evidence="2 3" id="KW-0067">ATP-binding</keyword>
<dbReference type="InterPro" id="IPR005144">
    <property type="entry name" value="ATP-cone_dom"/>
</dbReference>
<dbReference type="AlphaFoldDB" id="A0A1G2U4D5"/>
<dbReference type="InterPro" id="IPR011335">
    <property type="entry name" value="Restrct_endonuc-II-like"/>
</dbReference>
<evidence type="ECO:0000256" key="2">
    <source>
        <dbReference type="ARBA" id="ARBA00022840"/>
    </source>
</evidence>
<evidence type="ECO:0000256" key="3">
    <source>
        <dbReference type="PROSITE-ProRule" id="PRU00492"/>
    </source>
</evidence>
<gene>
    <name evidence="5" type="ORF">A2920_00485</name>
</gene>
<dbReference type="GO" id="GO:0009307">
    <property type="term" value="P:DNA restriction-modification system"/>
    <property type="evidence" value="ECO:0007669"/>
    <property type="project" value="InterPro"/>
</dbReference>
<organism evidence="5 6">
    <name type="scientific">Candidatus Zambryskibacteria bacterium RIFCSPLOWO2_01_FULL_43_17</name>
    <dbReference type="NCBI Taxonomy" id="1802760"/>
    <lineage>
        <taxon>Bacteria</taxon>
        <taxon>Candidatus Zambryskiibacteriota</taxon>
    </lineage>
</organism>
<dbReference type="Proteomes" id="UP000179283">
    <property type="component" value="Unassembled WGS sequence"/>
</dbReference>
<dbReference type="GO" id="GO:0004519">
    <property type="term" value="F:endonuclease activity"/>
    <property type="evidence" value="ECO:0007669"/>
    <property type="project" value="InterPro"/>
</dbReference>
<sequence>MDSDVNIVKASGKTEKFDKSKLISSLTRAGAEEKIASNIVEHLAKELRDGMSTSEIYKHAHFLLKKEYKPAALRYSLRRAVMELGPSGFAFEDFVAYILREKGYSAKTGEMVMGGCVAHEIDVVAWNENKLIMAEAKFHNEVGIRSDLKIALYVKARLDDLREVKHNYGKVRVLDEGWLITNTKFTSTAIHYAECKDLKLIGWNYPKTGNLQDMIVDSGLHPITCLTSMSSSQKKMLLSRNIVLCKTLKEDTRILKSLGFSDQKIKAIYDEINLL</sequence>
<comment type="caution">
    <text evidence="5">The sequence shown here is derived from an EMBL/GenBank/DDBJ whole genome shotgun (WGS) entry which is preliminary data.</text>
</comment>
<feature type="domain" description="ATP-cone" evidence="4">
    <location>
        <begin position="5"/>
        <end position="86"/>
    </location>
</feature>
<proteinExistence type="predicted"/>
<protein>
    <recommendedName>
        <fullName evidence="4">ATP-cone domain-containing protein</fullName>
    </recommendedName>
</protein>
<dbReference type="EMBL" id="MHWD01000010">
    <property type="protein sequence ID" value="OHB04366.1"/>
    <property type="molecule type" value="Genomic_DNA"/>
</dbReference>
<dbReference type="SUPFAM" id="SSF52980">
    <property type="entry name" value="Restriction endonuclease-like"/>
    <property type="match status" value="1"/>
</dbReference>
<dbReference type="InterPro" id="IPR011856">
    <property type="entry name" value="tRNA_endonuc-like_dom_sf"/>
</dbReference>